<evidence type="ECO:0000313" key="2">
    <source>
        <dbReference type="EMBL" id="VAW07281.1"/>
    </source>
</evidence>
<dbReference type="InterPro" id="IPR004218">
    <property type="entry name" value="GSHS_ATP-bd"/>
</dbReference>
<dbReference type="PANTHER" id="PTHR39217">
    <property type="match status" value="1"/>
</dbReference>
<dbReference type="EMBL" id="UOEK01000393">
    <property type="protein sequence ID" value="VAW07281.1"/>
    <property type="molecule type" value="Genomic_DNA"/>
</dbReference>
<protein>
    <recommendedName>
        <fullName evidence="1">Prokaryotic glutathione synthetase ATP-binding domain-containing protein</fullName>
    </recommendedName>
</protein>
<dbReference type="Gene3D" id="3.30.470.20">
    <property type="entry name" value="ATP-grasp fold, B domain"/>
    <property type="match status" value="1"/>
</dbReference>
<dbReference type="Pfam" id="PF02955">
    <property type="entry name" value="GSH-S_ATP"/>
    <property type="match status" value="1"/>
</dbReference>
<sequence>RLLPWPRTLVVRCRANTKVPLVAMTIAIVTTDLDWVRADTKDPLLMAALGTHSLATDRVPWDATVDWSSYDALVVSTTWDYHHRIAEFLAWVDRVSEATTMWNAPEIIRWNANKNYLIQMSEAGLPVIPTIATRSAGAVVEAAVTWGADRVVIKPIVSASARGTARFLGDDIVGIADHLMSLPEMMIAQPFQPAVETDGETSLVYFNGQYSHAVRKIPADGDFRTQTHLGGTLVATEATSFQQDVAEASLTFLADTPLYARVDLIEGMTGPLLIELELIEPALFLSLCAGAAERFAAAIASRM</sequence>
<organism evidence="2">
    <name type="scientific">hydrothermal vent metagenome</name>
    <dbReference type="NCBI Taxonomy" id="652676"/>
    <lineage>
        <taxon>unclassified sequences</taxon>
        <taxon>metagenomes</taxon>
        <taxon>ecological metagenomes</taxon>
    </lineage>
</organism>
<proteinExistence type="predicted"/>
<gene>
    <name evidence="2" type="ORF">MNBD_ACTINO02-2697</name>
</gene>
<dbReference type="InterPro" id="IPR053191">
    <property type="entry name" value="DcsG_Biosynth_Enzyme"/>
</dbReference>
<evidence type="ECO:0000259" key="1">
    <source>
        <dbReference type="Pfam" id="PF02955"/>
    </source>
</evidence>
<dbReference type="GO" id="GO:0005524">
    <property type="term" value="F:ATP binding"/>
    <property type="evidence" value="ECO:0007669"/>
    <property type="project" value="InterPro"/>
</dbReference>
<dbReference type="GO" id="GO:0004363">
    <property type="term" value="F:glutathione synthase activity"/>
    <property type="evidence" value="ECO:0007669"/>
    <property type="project" value="InterPro"/>
</dbReference>
<dbReference type="SUPFAM" id="SSF56059">
    <property type="entry name" value="Glutathione synthetase ATP-binding domain-like"/>
    <property type="match status" value="1"/>
</dbReference>
<feature type="non-terminal residue" evidence="2">
    <location>
        <position position="1"/>
    </location>
</feature>
<feature type="domain" description="Prokaryotic glutathione synthetase ATP-binding" evidence="1">
    <location>
        <begin position="130"/>
        <end position="267"/>
    </location>
</feature>
<reference evidence="2" key="1">
    <citation type="submission" date="2018-06" db="EMBL/GenBank/DDBJ databases">
        <authorList>
            <person name="Zhirakovskaya E."/>
        </authorList>
    </citation>
    <scope>NUCLEOTIDE SEQUENCE</scope>
</reference>
<dbReference type="AlphaFoldDB" id="A0A3B0SLY6"/>
<name>A0A3B0SLY6_9ZZZZ</name>
<dbReference type="PANTHER" id="PTHR39217:SF1">
    <property type="entry name" value="GLUTATHIONE SYNTHETASE"/>
    <property type="match status" value="1"/>
</dbReference>
<accession>A0A3B0SLY6</accession>